<protein>
    <submittedName>
        <fullName evidence="1">Uncharacterized protein</fullName>
    </submittedName>
</protein>
<evidence type="ECO:0000313" key="2">
    <source>
        <dbReference type="EMBL" id="RUO17598.1"/>
    </source>
</evidence>
<dbReference type="EMBL" id="CP034662">
    <property type="protein sequence ID" value="AZQ94092.1"/>
    <property type="molecule type" value="Genomic_DNA"/>
</dbReference>
<dbReference type="Proteomes" id="UP000268436">
    <property type="component" value="Unassembled WGS sequence"/>
</dbReference>
<proteinExistence type="predicted"/>
<accession>A0A3S9QH37</accession>
<sequence length="42" mass="4971">MYVQRQRAMGVKRFKLAQIQIHDKFAQCLSFTSTLMTLVFSF</sequence>
<evidence type="ECO:0000313" key="3">
    <source>
        <dbReference type="Proteomes" id="UP000268436"/>
    </source>
</evidence>
<evidence type="ECO:0000313" key="1">
    <source>
        <dbReference type="EMBL" id="AZQ94092.1"/>
    </source>
</evidence>
<reference evidence="3 4" key="1">
    <citation type="submission" date="2018-12" db="EMBL/GenBank/DDBJ databases">
        <title>Persistence of Moraxella catarrhalis in Chronic Obstructive Pulmonary Disease and Regulation of the Hag/MID Adhesin.</title>
        <authorList>
            <person name="Murphy T."/>
            <person name="Zhao X."/>
            <person name="Vyas G."/>
            <person name="Aluvathingal J."/>
            <person name="Nadendla S."/>
            <person name="Tallon L."/>
            <person name="Tettelin H."/>
        </authorList>
    </citation>
    <scope>NUCLEOTIDE SEQUENCE [LARGE SCALE GENOMIC DNA]</scope>
    <source>
        <strain evidence="2 3">173P27B1</strain>
        <strain evidence="1 4">46P58B1</strain>
    </source>
</reference>
<dbReference type="Proteomes" id="UP000280228">
    <property type="component" value="Chromosome"/>
</dbReference>
<organism evidence="1 4">
    <name type="scientific">Moraxella catarrhalis</name>
    <name type="common">Branhamella catarrhalis</name>
    <dbReference type="NCBI Taxonomy" id="480"/>
    <lineage>
        <taxon>Bacteria</taxon>
        <taxon>Pseudomonadati</taxon>
        <taxon>Pseudomonadota</taxon>
        <taxon>Gammaproteobacteria</taxon>
        <taxon>Moraxellales</taxon>
        <taxon>Moraxellaceae</taxon>
        <taxon>Moraxella</taxon>
    </lineage>
</organism>
<evidence type="ECO:0000313" key="4">
    <source>
        <dbReference type="Proteomes" id="UP000280228"/>
    </source>
</evidence>
<name>A0A3S9QH37_MORCA</name>
<gene>
    <name evidence="1" type="ORF">EJK53_0930</name>
    <name evidence="2" type="ORF">EJK54_1113</name>
</gene>
<dbReference type="EMBL" id="RYER01000003">
    <property type="protein sequence ID" value="RUO17598.1"/>
    <property type="molecule type" value="Genomic_DNA"/>
</dbReference>
<dbReference type="AlphaFoldDB" id="A0A3S9QH37"/>
<keyword evidence="3" id="KW-1185">Reference proteome</keyword>